<feature type="compositionally biased region" description="Low complexity" evidence="1">
    <location>
        <begin position="539"/>
        <end position="551"/>
    </location>
</feature>
<feature type="compositionally biased region" description="Basic and acidic residues" evidence="1">
    <location>
        <begin position="469"/>
        <end position="480"/>
    </location>
</feature>
<feature type="region of interest" description="Disordered" evidence="1">
    <location>
        <begin position="1"/>
        <end position="356"/>
    </location>
</feature>
<dbReference type="EMBL" id="CAVLEF010000002">
    <property type="protein sequence ID" value="CAK1540907.1"/>
    <property type="molecule type" value="Genomic_DNA"/>
</dbReference>
<keyword evidence="3" id="KW-1185">Reference proteome</keyword>
<feature type="compositionally biased region" description="Polar residues" evidence="1">
    <location>
        <begin position="9"/>
        <end position="18"/>
    </location>
</feature>
<feature type="compositionally biased region" description="Basic and acidic residues" evidence="1">
    <location>
        <begin position="86"/>
        <end position="179"/>
    </location>
</feature>
<feature type="compositionally biased region" description="Polar residues" evidence="1">
    <location>
        <begin position="432"/>
        <end position="450"/>
    </location>
</feature>
<dbReference type="AlphaFoldDB" id="A0AAV1IYT4"/>
<evidence type="ECO:0000313" key="3">
    <source>
        <dbReference type="Proteomes" id="UP001497472"/>
    </source>
</evidence>
<sequence>MLSFFGEETGNSTMSNIVTRKGPIGEDSKKHSDSPVKEMKKKMAANAEKEKQAAEKEKVEKSNTTAKQAEKANQSDKAERAHKKDKSADKAVDKTETRDKSVEKVGDKHKPTEKVAEKSDQKSTEKNVEKVEKKADKGDKKEKAEKKEGPIVQIEKTKEESKENGKADTPDKQKRDSSKAKQNGARVNGGGEPDGQSTVSSEDDDEDEDRLFPELSYEDEDVELFEPPTPEGPSRSYTRRSQVKASRTPETPRPASDKQTDKDYVPEEPKESLIVKLKEAPSDRKLRSSNSPKPQDKAEKAQDKNDDKNTESFEKTENVNDESKIENKPESEVAIEENEEEARKPDTNYSKSRVKVSPYRRSIRLADQTATSLQANYTGNNTTMEMDITESSLTFEEPSGVESPYLSGLRNIRGRRSYKPLKEMTLRNIGVNTSIRSTPGASISDTSRPTGTVVGRKRKPEATETNEEDSNRDSNESRGKRAKLLERLGGLARPFRFSSAASDRLCVESTAEIVGINTDLPLSAPVAAADTLDPESLKHATPLPARAPALPDAHRDKRCSIM</sequence>
<dbReference type="Proteomes" id="UP001497472">
    <property type="component" value="Unassembled WGS sequence"/>
</dbReference>
<protein>
    <submittedName>
        <fullName evidence="2">Uncharacterized protein</fullName>
    </submittedName>
</protein>
<name>A0AAV1IYT4_9NEOP</name>
<feature type="compositionally biased region" description="Basic and acidic residues" evidence="1">
    <location>
        <begin position="47"/>
        <end position="61"/>
    </location>
</feature>
<feature type="compositionally biased region" description="Basic and acidic residues" evidence="1">
    <location>
        <begin position="68"/>
        <end position="79"/>
    </location>
</feature>
<feature type="region of interest" description="Disordered" evidence="1">
    <location>
        <begin position="538"/>
        <end position="562"/>
    </location>
</feature>
<comment type="caution">
    <text evidence="2">The sequence shown here is derived from an EMBL/GenBank/DDBJ whole genome shotgun (WGS) entry which is preliminary data.</text>
</comment>
<proteinExistence type="predicted"/>
<evidence type="ECO:0000256" key="1">
    <source>
        <dbReference type="SAM" id="MobiDB-lite"/>
    </source>
</evidence>
<evidence type="ECO:0000313" key="2">
    <source>
        <dbReference type="EMBL" id="CAK1540907.1"/>
    </source>
</evidence>
<feature type="compositionally biased region" description="Basic and acidic residues" evidence="1">
    <location>
        <begin position="23"/>
        <end position="38"/>
    </location>
</feature>
<accession>A0AAV1IYT4</accession>
<feature type="region of interest" description="Disordered" evidence="1">
    <location>
        <begin position="432"/>
        <end position="480"/>
    </location>
</feature>
<gene>
    <name evidence="2" type="ORF">LNINA_LOCUS927</name>
</gene>
<feature type="compositionally biased region" description="Basic and acidic residues" evidence="1">
    <location>
        <begin position="552"/>
        <end position="562"/>
    </location>
</feature>
<reference evidence="2 3" key="1">
    <citation type="submission" date="2023-11" db="EMBL/GenBank/DDBJ databases">
        <authorList>
            <person name="Okamura Y."/>
        </authorList>
    </citation>
    <scope>NUCLEOTIDE SEQUENCE [LARGE SCALE GENOMIC DNA]</scope>
</reference>
<feature type="compositionally biased region" description="Basic and acidic residues" evidence="1">
    <location>
        <begin position="255"/>
        <end position="286"/>
    </location>
</feature>
<feature type="compositionally biased region" description="Basic and acidic residues" evidence="1">
    <location>
        <begin position="294"/>
        <end position="331"/>
    </location>
</feature>
<organism evidence="2 3">
    <name type="scientific">Leptosia nina</name>
    <dbReference type="NCBI Taxonomy" id="320188"/>
    <lineage>
        <taxon>Eukaryota</taxon>
        <taxon>Metazoa</taxon>
        <taxon>Ecdysozoa</taxon>
        <taxon>Arthropoda</taxon>
        <taxon>Hexapoda</taxon>
        <taxon>Insecta</taxon>
        <taxon>Pterygota</taxon>
        <taxon>Neoptera</taxon>
        <taxon>Endopterygota</taxon>
        <taxon>Lepidoptera</taxon>
        <taxon>Glossata</taxon>
        <taxon>Ditrysia</taxon>
        <taxon>Papilionoidea</taxon>
        <taxon>Pieridae</taxon>
        <taxon>Pierinae</taxon>
        <taxon>Leptosia</taxon>
    </lineage>
</organism>